<evidence type="ECO:0000313" key="6">
    <source>
        <dbReference type="Proteomes" id="UP000641206"/>
    </source>
</evidence>
<evidence type="ECO:0000256" key="2">
    <source>
        <dbReference type="ARBA" id="ARBA00023015"/>
    </source>
</evidence>
<keyword evidence="3" id="KW-0804">Transcription</keyword>
<evidence type="ECO:0000313" key="5">
    <source>
        <dbReference type="EMBL" id="GGP11760.1"/>
    </source>
</evidence>
<dbReference type="Gene3D" id="1.10.10.10">
    <property type="entry name" value="Winged helix-like DNA-binding domain superfamily/Winged helix DNA-binding domain"/>
    <property type="match status" value="1"/>
</dbReference>
<dbReference type="InterPro" id="IPR036390">
    <property type="entry name" value="WH_DNA-bd_sf"/>
</dbReference>
<sequence length="75" mass="8807">MDIRWLKTFVVAAEFENLRKASEELYLTQPAISKHIKRLEEHLQIGLFERSGKKVILTDAGHYFLPFCQKANFKL</sequence>
<evidence type="ECO:0000259" key="4">
    <source>
        <dbReference type="PROSITE" id="PS50931"/>
    </source>
</evidence>
<name>A0ABQ2NVR4_9BACI</name>
<dbReference type="Pfam" id="PF00126">
    <property type="entry name" value="HTH_1"/>
    <property type="match status" value="1"/>
</dbReference>
<reference evidence="6" key="1">
    <citation type="journal article" date="2019" name="Int. J. Syst. Evol. Microbiol.">
        <title>The Global Catalogue of Microorganisms (GCM) 10K type strain sequencing project: providing services to taxonomists for standard genome sequencing and annotation.</title>
        <authorList>
            <consortium name="The Broad Institute Genomics Platform"/>
            <consortium name="The Broad Institute Genome Sequencing Center for Infectious Disease"/>
            <person name="Wu L."/>
            <person name="Ma J."/>
        </authorList>
    </citation>
    <scope>NUCLEOTIDE SEQUENCE [LARGE SCALE GENOMIC DNA]</scope>
    <source>
        <strain evidence="6">CGMCC 1.7693</strain>
    </source>
</reference>
<organism evidence="5 6">
    <name type="scientific">Oceanobacillus neutriphilus</name>
    <dbReference type="NCBI Taxonomy" id="531815"/>
    <lineage>
        <taxon>Bacteria</taxon>
        <taxon>Bacillati</taxon>
        <taxon>Bacillota</taxon>
        <taxon>Bacilli</taxon>
        <taxon>Bacillales</taxon>
        <taxon>Bacillaceae</taxon>
        <taxon>Oceanobacillus</taxon>
    </lineage>
</organism>
<dbReference type="PANTHER" id="PTHR30126">
    <property type="entry name" value="HTH-TYPE TRANSCRIPTIONAL REGULATOR"/>
    <property type="match status" value="1"/>
</dbReference>
<dbReference type="EMBL" id="BMLW01000007">
    <property type="protein sequence ID" value="GGP11760.1"/>
    <property type="molecule type" value="Genomic_DNA"/>
</dbReference>
<dbReference type="PANTHER" id="PTHR30126:SF64">
    <property type="entry name" value="HTH-TYPE TRANSCRIPTIONAL REGULATOR CITR"/>
    <property type="match status" value="1"/>
</dbReference>
<comment type="caution">
    <text evidence="5">The sequence shown here is derived from an EMBL/GenBank/DDBJ whole genome shotgun (WGS) entry which is preliminary data.</text>
</comment>
<keyword evidence="6" id="KW-1185">Reference proteome</keyword>
<feature type="domain" description="HTH lysR-type" evidence="4">
    <location>
        <begin position="1"/>
        <end position="58"/>
    </location>
</feature>
<dbReference type="PRINTS" id="PR00039">
    <property type="entry name" value="HTHLYSR"/>
</dbReference>
<evidence type="ECO:0000256" key="1">
    <source>
        <dbReference type="ARBA" id="ARBA00009437"/>
    </source>
</evidence>
<keyword evidence="2" id="KW-0805">Transcription regulation</keyword>
<proteinExistence type="inferred from homology"/>
<dbReference type="PROSITE" id="PS50931">
    <property type="entry name" value="HTH_LYSR"/>
    <property type="match status" value="1"/>
</dbReference>
<dbReference type="SUPFAM" id="SSF46785">
    <property type="entry name" value="Winged helix' DNA-binding domain"/>
    <property type="match status" value="1"/>
</dbReference>
<dbReference type="InterPro" id="IPR036388">
    <property type="entry name" value="WH-like_DNA-bd_sf"/>
</dbReference>
<dbReference type="InterPro" id="IPR000847">
    <property type="entry name" value="LysR_HTH_N"/>
</dbReference>
<comment type="similarity">
    <text evidence="1">Belongs to the LysR transcriptional regulatory family.</text>
</comment>
<accession>A0ABQ2NVR4</accession>
<gene>
    <name evidence="5" type="ORF">GCM10011346_25050</name>
</gene>
<protein>
    <recommendedName>
        <fullName evidence="4">HTH lysR-type domain-containing protein</fullName>
    </recommendedName>
</protein>
<evidence type="ECO:0000256" key="3">
    <source>
        <dbReference type="ARBA" id="ARBA00023163"/>
    </source>
</evidence>
<dbReference type="Proteomes" id="UP000641206">
    <property type="component" value="Unassembled WGS sequence"/>
</dbReference>
<dbReference type="RefSeq" id="WP_229720201.1">
    <property type="nucleotide sequence ID" value="NZ_BMLW01000007.1"/>
</dbReference>